<dbReference type="InterPro" id="IPR046357">
    <property type="entry name" value="PPIase_dom_sf"/>
</dbReference>
<feature type="domain" description="PpiC" evidence="2">
    <location>
        <begin position="115"/>
        <end position="215"/>
    </location>
</feature>
<dbReference type="Pfam" id="PF00639">
    <property type="entry name" value="Rotamase"/>
    <property type="match status" value="2"/>
</dbReference>
<sequence length="643" mass="74257">MKKLFWLTGLLLGTTDTLTAQTLFNYGNHAVNSASFIRAYNKNNNGKTLQDGGKEYLDLYINYKLRVQAAKDARLDTIPQIIDDLDRFKREVASNYFNSEAGMKTLKEEALKRKKQDILVQKIFVPFESIENTARQKALLKINEAHKALAKESFEQVLSKYDGNPSNIANKGIFGWVTVFNLPYDMENAIYSLQDGQYSKPVEGSKGYYIFKRLKTRPAAGKVTIAQILIPNRAVNDPEKKIEEAYNKALKGEPFEKLVAEYSYDRLTNNNAGLLSPFGIGTYASNFEEKAFGLNEPGELTQPFETESGWHILKLIRKSTFPDDLSKNEEEYRNFEYEFKNAARLKDSKKRYLEMNLTKLGFTDNVKNKNILWNLTSDLLKNGVLDYTKYKPYNKSSVLFTFGNHKTSLADWEKYIKNGHDLNKLKKQSAFDEEYHEFVLNEAEIQFIRTIEKTDAASAALISDFSDDNLSFEILDRNIWQKVQNISDPVLKAFYTENISKYVWQNSADVVLITVIGRQEAEKVYDEIINKGKKIHELLPEYPNRIMIDSSRYEYEYIPLTEKENIKSGYTSQVKAVDDFQNQYLIVQVLKTYPQGEQKTFDEAKGAVISDYQNQLEQNWLKDLKKKYPVKVNEAEVKKLFNK</sequence>
<protein>
    <submittedName>
        <fullName evidence="3">Peptidylprolyl isomerase</fullName>
        <ecNumber evidence="3">5.2.1.8</ecNumber>
    </submittedName>
</protein>
<dbReference type="RefSeq" id="WP_407030765.1">
    <property type="nucleotide sequence ID" value="NZ_JAQGEF010000006.1"/>
</dbReference>
<evidence type="ECO:0000259" key="2">
    <source>
        <dbReference type="PROSITE" id="PS50198"/>
    </source>
</evidence>
<evidence type="ECO:0000313" key="4">
    <source>
        <dbReference type="Proteomes" id="UP001210231"/>
    </source>
</evidence>
<dbReference type="Proteomes" id="UP001210231">
    <property type="component" value="Unassembled WGS sequence"/>
</dbReference>
<feature type="domain" description="PpiC" evidence="2">
    <location>
        <begin position="220"/>
        <end position="317"/>
    </location>
</feature>
<dbReference type="PROSITE" id="PS50198">
    <property type="entry name" value="PPIC_PPIASE_2"/>
    <property type="match status" value="2"/>
</dbReference>
<keyword evidence="4" id="KW-1185">Reference proteome</keyword>
<comment type="caution">
    <text evidence="3">The sequence shown here is derived from an EMBL/GenBank/DDBJ whole genome shotgun (WGS) entry which is preliminary data.</text>
</comment>
<gene>
    <name evidence="3" type="ORF">O3P16_06435</name>
</gene>
<reference evidence="3 4" key="1">
    <citation type="submission" date="2022-12" db="EMBL/GenBank/DDBJ databases">
        <title>Chitinophagaceae gen. sp. nov., a new member of the family Chitinophagaceae, isolated from soil in a chemical factory.</title>
        <authorList>
            <person name="Ke Z."/>
        </authorList>
    </citation>
    <scope>NUCLEOTIDE SEQUENCE [LARGE SCALE GENOMIC DNA]</scope>
    <source>
        <strain evidence="3 4">LY-5</strain>
    </source>
</reference>
<evidence type="ECO:0000313" key="3">
    <source>
        <dbReference type="EMBL" id="MDA3614438.1"/>
    </source>
</evidence>
<dbReference type="PANTHER" id="PTHR47245">
    <property type="entry name" value="PEPTIDYLPROLYL ISOMERASE"/>
    <property type="match status" value="1"/>
</dbReference>
<dbReference type="GO" id="GO:0003755">
    <property type="term" value="F:peptidyl-prolyl cis-trans isomerase activity"/>
    <property type="evidence" value="ECO:0007669"/>
    <property type="project" value="UniProtKB-EC"/>
</dbReference>
<dbReference type="InterPro" id="IPR050245">
    <property type="entry name" value="PrsA_foldase"/>
</dbReference>
<accession>A0ABT4UI36</accession>
<dbReference type="Gene3D" id="3.10.50.40">
    <property type="match status" value="2"/>
</dbReference>
<keyword evidence="1 3" id="KW-0413">Isomerase</keyword>
<name>A0ABT4UI36_9BACT</name>
<organism evidence="3 4">
    <name type="scientific">Polluticaenibacter yanchengensis</name>
    <dbReference type="NCBI Taxonomy" id="3014562"/>
    <lineage>
        <taxon>Bacteria</taxon>
        <taxon>Pseudomonadati</taxon>
        <taxon>Bacteroidota</taxon>
        <taxon>Chitinophagia</taxon>
        <taxon>Chitinophagales</taxon>
        <taxon>Chitinophagaceae</taxon>
        <taxon>Polluticaenibacter</taxon>
    </lineage>
</organism>
<dbReference type="EC" id="5.2.1.8" evidence="3"/>
<keyword evidence="1" id="KW-0697">Rotamase</keyword>
<evidence type="ECO:0000256" key="1">
    <source>
        <dbReference type="PROSITE-ProRule" id="PRU00278"/>
    </source>
</evidence>
<dbReference type="EMBL" id="JAQGEF010000006">
    <property type="protein sequence ID" value="MDA3614438.1"/>
    <property type="molecule type" value="Genomic_DNA"/>
</dbReference>
<dbReference type="PANTHER" id="PTHR47245:SF2">
    <property type="entry name" value="PEPTIDYL-PROLYL CIS-TRANS ISOMERASE HP_0175-RELATED"/>
    <property type="match status" value="1"/>
</dbReference>
<dbReference type="InterPro" id="IPR000297">
    <property type="entry name" value="PPIase_PpiC"/>
</dbReference>
<dbReference type="SUPFAM" id="SSF54534">
    <property type="entry name" value="FKBP-like"/>
    <property type="match status" value="2"/>
</dbReference>
<proteinExistence type="predicted"/>